<dbReference type="InterPro" id="IPR005829">
    <property type="entry name" value="Sugar_transporter_CS"/>
</dbReference>
<dbReference type="Pfam" id="PF00083">
    <property type="entry name" value="Sugar_tr"/>
    <property type="match status" value="1"/>
</dbReference>
<reference evidence="9 10" key="1">
    <citation type="journal article" date="2020" name="Microbiol. Resour. Announc.">
        <title>Draft Genome Sequence of a Cladosporium Species Isolated from the Mesophotic Ascidian Didemnum maculosum.</title>
        <authorList>
            <person name="Gioti A."/>
            <person name="Siaperas R."/>
            <person name="Nikolaivits E."/>
            <person name="Le Goff G."/>
            <person name="Ouazzani J."/>
            <person name="Kotoulas G."/>
            <person name="Topakas E."/>
        </authorList>
    </citation>
    <scope>NUCLEOTIDE SEQUENCE [LARGE SCALE GENOMIC DNA]</scope>
    <source>
        <strain evidence="9 10">TM138-S3</strain>
    </source>
</reference>
<evidence type="ECO:0000256" key="2">
    <source>
        <dbReference type="ARBA" id="ARBA00010992"/>
    </source>
</evidence>
<comment type="similarity">
    <text evidence="2">Belongs to the major facilitator superfamily. Sugar transporter (TC 2.A.1.1) family.</text>
</comment>
<comment type="subcellular location">
    <subcellularLocation>
        <location evidence="1">Membrane</location>
        <topology evidence="1">Multi-pass membrane protein</topology>
    </subcellularLocation>
</comment>
<dbReference type="RefSeq" id="XP_069233982.1">
    <property type="nucleotide sequence ID" value="XM_069368756.1"/>
</dbReference>
<feature type="transmembrane region" description="Helical" evidence="7">
    <location>
        <begin position="382"/>
        <end position="402"/>
    </location>
</feature>
<dbReference type="PANTHER" id="PTHR48022:SF3">
    <property type="entry name" value="HEXOSE TRANSPORTER PROTEIN (AFU_ORTHOLOGUE AFUA_8G04480)-RELATED"/>
    <property type="match status" value="1"/>
</dbReference>
<evidence type="ECO:0000256" key="3">
    <source>
        <dbReference type="ARBA" id="ARBA00022448"/>
    </source>
</evidence>
<dbReference type="InterPro" id="IPR005828">
    <property type="entry name" value="MFS_sugar_transport-like"/>
</dbReference>
<feature type="domain" description="Major facilitator superfamily (MFS) profile" evidence="8">
    <location>
        <begin position="39"/>
        <end position="476"/>
    </location>
</feature>
<dbReference type="PANTHER" id="PTHR48022">
    <property type="entry name" value="PLASTIDIC GLUCOSE TRANSPORTER 4"/>
    <property type="match status" value="1"/>
</dbReference>
<gene>
    <name evidence="9" type="ORF">WHR41_00150</name>
</gene>
<evidence type="ECO:0000313" key="10">
    <source>
        <dbReference type="Proteomes" id="UP000803884"/>
    </source>
</evidence>
<dbReference type="FunFam" id="1.20.1250.20:FF:000134">
    <property type="entry name" value="MFS sugar transporter protein"/>
    <property type="match status" value="1"/>
</dbReference>
<proteinExistence type="inferred from homology"/>
<dbReference type="InterPro" id="IPR020846">
    <property type="entry name" value="MFS_dom"/>
</dbReference>
<sequence>MGSDNGATRKAVGDELLAVLPQGGPAWYRQAHLLRLNFVVLSLVMFSSASGYDGSLMNGLQALQQWRDFMDTPTGVWLGFINAIYWAGGGIAYMIMPWVSNNYGRKAGVYIGYLLLIIGVGLVGSDSEAGFILSRFFVGCASACFLSSVPLLMNEIAYPTHRGIVSALFMCGWYVGGTLAAFITFGTRNIEGNMAWRIPSILQILIPAIALPGLIWAPQSPRWLVSLERGGEARAVLEKWHANGDTNSALVNYEVLEITETLMMEKQAHDSASYTEMFKTPGNRHRLFISVSLGIFVQWCGNGVVSYYLALVLDTVGVQSVTDQTLISAFLNVWNLIFSVAAAFSVDRLGRRPLFLLSAGIMLVGFVLVTALSGSFAENGHAATGIAVIPFLFIFFAGYDIAMTPFQIAYPCEIWPYRLRSRGLTVTLITSVVAIFFNTFVNPIALERIGWKYYIVFIVVLILLGLTVYFYYPETRGHTLEQMAVIFDGDDAEVPAATVMAERSRSIVSEKHAIVVSSDHDERL</sequence>
<evidence type="ECO:0000259" key="8">
    <source>
        <dbReference type="PROSITE" id="PS50850"/>
    </source>
</evidence>
<dbReference type="SUPFAM" id="SSF103473">
    <property type="entry name" value="MFS general substrate transporter"/>
    <property type="match status" value="1"/>
</dbReference>
<feature type="transmembrane region" description="Helical" evidence="7">
    <location>
        <begin position="164"/>
        <end position="186"/>
    </location>
</feature>
<feature type="transmembrane region" description="Helical" evidence="7">
    <location>
        <begin position="354"/>
        <end position="376"/>
    </location>
</feature>
<dbReference type="GO" id="GO:0016020">
    <property type="term" value="C:membrane"/>
    <property type="evidence" value="ECO:0007669"/>
    <property type="project" value="UniProtKB-SubCell"/>
</dbReference>
<evidence type="ECO:0000256" key="1">
    <source>
        <dbReference type="ARBA" id="ARBA00004141"/>
    </source>
</evidence>
<feature type="transmembrane region" description="Helical" evidence="7">
    <location>
        <begin position="75"/>
        <end position="95"/>
    </location>
</feature>
<dbReference type="InterPro" id="IPR050360">
    <property type="entry name" value="MFS_Sugar_Transporters"/>
</dbReference>
<feature type="transmembrane region" description="Helical" evidence="7">
    <location>
        <begin position="107"/>
        <end position="125"/>
    </location>
</feature>
<dbReference type="GO" id="GO:0005351">
    <property type="term" value="F:carbohydrate:proton symporter activity"/>
    <property type="evidence" value="ECO:0007669"/>
    <property type="project" value="TreeGrafter"/>
</dbReference>
<dbReference type="Gene3D" id="1.20.1250.20">
    <property type="entry name" value="MFS general substrate transporter like domains"/>
    <property type="match status" value="1"/>
</dbReference>
<dbReference type="PROSITE" id="PS50850">
    <property type="entry name" value="MFS"/>
    <property type="match status" value="1"/>
</dbReference>
<feature type="transmembrane region" description="Helical" evidence="7">
    <location>
        <begin position="423"/>
        <end position="441"/>
    </location>
</feature>
<feature type="transmembrane region" description="Helical" evidence="7">
    <location>
        <begin position="329"/>
        <end position="347"/>
    </location>
</feature>
<evidence type="ECO:0000256" key="7">
    <source>
        <dbReference type="SAM" id="Phobius"/>
    </source>
</evidence>
<dbReference type="AlphaFoldDB" id="A0AB34L0X4"/>
<dbReference type="Proteomes" id="UP000803884">
    <property type="component" value="Unassembled WGS sequence"/>
</dbReference>
<dbReference type="InterPro" id="IPR036259">
    <property type="entry name" value="MFS_trans_sf"/>
</dbReference>
<keyword evidence="4 7" id="KW-0812">Transmembrane</keyword>
<dbReference type="GeneID" id="96001594"/>
<evidence type="ECO:0000313" key="9">
    <source>
        <dbReference type="EMBL" id="KAL1590877.1"/>
    </source>
</evidence>
<feature type="transmembrane region" description="Helical" evidence="7">
    <location>
        <begin position="131"/>
        <end position="152"/>
    </location>
</feature>
<keyword evidence="5 7" id="KW-1133">Transmembrane helix</keyword>
<organism evidence="9 10">
    <name type="scientific">Cladosporium halotolerans</name>
    <dbReference type="NCBI Taxonomy" id="1052096"/>
    <lineage>
        <taxon>Eukaryota</taxon>
        <taxon>Fungi</taxon>
        <taxon>Dikarya</taxon>
        <taxon>Ascomycota</taxon>
        <taxon>Pezizomycotina</taxon>
        <taxon>Dothideomycetes</taxon>
        <taxon>Dothideomycetidae</taxon>
        <taxon>Cladosporiales</taxon>
        <taxon>Cladosporiaceae</taxon>
        <taxon>Cladosporium</taxon>
    </lineage>
</organism>
<feature type="transmembrane region" description="Helical" evidence="7">
    <location>
        <begin position="453"/>
        <end position="472"/>
    </location>
</feature>
<feature type="transmembrane region" description="Helical" evidence="7">
    <location>
        <begin position="287"/>
        <end position="309"/>
    </location>
</feature>
<accession>A0AB34L0X4</accession>
<protein>
    <recommendedName>
        <fullName evidence="8">Major facilitator superfamily (MFS) profile domain-containing protein</fullName>
    </recommendedName>
</protein>
<dbReference type="PROSITE" id="PS00216">
    <property type="entry name" value="SUGAR_TRANSPORT_1"/>
    <property type="match status" value="1"/>
</dbReference>
<evidence type="ECO:0000256" key="4">
    <source>
        <dbReference type="ARBA" id="ARBA00022692"/>
    </source>
</evidence>
<keyword evidence="3" id="KW-0813">Transport</keyword>
<dbReference type="EMBL" id="JAAQHG020000001">
    <property type="protein sequence ID" value="KAL1590877.1"/>
    <property type="molecule type" value="Genomic_DNA"/>
</dbReference>
<evidence type="ECO:0000256" key="5">
    <source>
        <dbReference type="ARBA" id="ARBA00022989"/>
    </source>
</evidence>
<keyword evidence="6 7" id="KW-0472">Membrane</keyword>
<comment type="caution">
    <text evidence="9">The sequence shown here is derived from an EMBL/GenBank/DDBJ whole genome shotgun (WGS) entry which is preliminary data.</text>
</comment>
<keyword evidence="10" id="KW-1185">Reference proteome</keyword>
<evidence type="ECO:0000256" key="6">
    <source>
        <dbReference type="ARBA" id="ARBA00023136"/>
    </source>
</evidence>
<name>A0AB34L0X4_9PEZI</name>